<protein>
    <submittedName>
        <fullName evidence="3">Uncharacterized protein</fullName>
    </submittedName>
</protein>
<feature type="non-terminal residue" evidence="3">
    <location>
        <position position="377"/>
    </location>
</feature>
<organism evidence="3 4">
    <name type="scientific">Temnothorax longispinosus</name>
    <dbReference type="NCBI Taxonomy" id="300112"/>
    <lineage>
        <taxon>Eukaryota</taxon>
        <taxon>Metazoa</taxon>
        <taxon>Ecdysozoa</taxon>
        <taxon>Arthropoda</taxon>
        <taxon>Hexapoda</taxon>
        <taxon>Insecta</taxon>
        <taxon>Pterygota</taxon>
        <taxon>Neoptera</taxon>
        <taxon>Endopterygota</taxon>
        <taxon>Hymenoptera</taxon>
        <taxon>Apocrita</taxon>
        <taxon>Aculeata</taxon>
        <taxon>Formicoidea</taxon>
        <taxon>Formicidae</taxon>
        <taxon>Myrmicinae</taxon>
        <taxon>Temnothorax</taxon>
    </lineage>
</organism>
<dbReference type="STRING" id="300112.A0A4S2KG07"/>
<keyword evidence="2" id="KW-1133">Transmembrane helix</keyword>
<feature type="region of interest" description="Disordered" evidence="1">
    <location>
        <begin position="210"/>
        <end position="292"/>
    </location>
</feature>
<dbReference type="EMBL" id="QBLH01002823">
    <property type="protein sequence ID" value="TGZ46717.1"/>
    <property type="molecule type" value="Genomic_DNA"/>
</dbReference>
<feature type="compositionally biased region" description="Basic and acidic residues" evidence="1">
    <location>
        <begin position="281"/>
        <end position="291"/>
    </location>
</feature>
<name>A0A4S2KG07_9HYME</name>
<feature type="compositionally biased region" description="Basic and acidic residues" evidence="1">
    <location>
        <begin position="210"/>
        <end position="239"/>
    </location>
</feature>
<comment type="caution">
    <text evidence="3">The sequence shown here is derived from an EMBL/GenBank/DDBJ whole genome shotgun (WGS) entry which is preliminary data.</text>
</comment>
<dbReference type="PROSITE" id="PS51257">
    <property type="entry name" value="PROKAR_LIPOPROTEIN"/>
    <property type="match status" value="1"/>
</dbReference>
<evidence type="ECO:0000256" key="2">
    <source>
        <dbReference type="SAM" id="Phobius"/>
    </source>
</evidence>
<dbReference type="Proteomes" id="UP000310200">
    <property type="component" value="Unassembled WGS sequence"/>
</dbReference>
<keyword evidence="4" id="KW-1185">Reference proteome</keyword>
<accession>A0A4S2KG07</accession>
<dbReference type="AlphaFoldDB" id="A0A4S2KG07"/>
<proteinExistence type="predicted"/>
<gene>
    <name evidence="3" type="ORF">DBV15_11966</name>
</gene>
<feature type="transmembrane region" description="Helical" evidence="2">
    <location>
        <begin position="21"/>
        <end position="46"/>
    </location>
</feature>
<keyword evidence="2" id="KW-0472">Membrane</keyword>
<sequence length="377" mass="42222">MRCDRLLSRPACLLPLSASSCLLAACLDLLAACLAFALLAALLALLHEPDRDRETKHPGVDGTTNGESHLLNLIRFRETLHTPPGPSSFALLQIRSQLRHYQSFEDHKRPKSHAIRPLHEIEKERINIVLINTHAAFEPAIPLPPNTLEIAGLNAQAVQPIAGEVVVTYSEGGFLGGKQARGYVSNNKNELISEEIRNDPTFSNVNMVKRSDKAGQKMMMSKKEDKMTDKNKGKKDKTDTNTGNTEMLMETDQEGSRDKDEMQLVNNVLTNGRESEEGENNDGRESDKRENNGNYTFGEIIYVNIKGKLVKKDRNLRKEEIAKELSSKYFEPGLKGYKIVCCKLTRENTCAKKGLNEVKIRSLLHGIRCIPDNLEMD</sequence>
<evidence type="ECO:0000313" key="3">
    <source>
        <dbReference type="EMBL" id="TGZ46717.1"/>
    </source>
</evidence>
<evidence type="ECO:0000313" key="4">
    <source>
        <dbReference type="Proteomes" id="UP000310200"/>
    </source>
</evidence>
<reference evidence="3 4" key="1">
    <citation type="journal article" date="2019" name="Philos. Trans. R. Soc. Lond., B, Biol. Sci.">
        <title>Ant behaviour and brain gene expression of defending hosts depend on the ecological success of the intruding social parasite.</title>
        <authorList>
            <person name="Kaur R."/>
            <person name="Stoldt M."/>
            <person name="Jongepier E."/>
            <person name="Feldmeyer B."/>
            <person name="Menzel F."/>
            <person name="Bornberg-Bauer E."/>
            <person name="Foitzik S."/>
        </authorList>
    </citation>
    <scope>NUCLEOTIDE SEQUENCE [LARGE SCALE GENOMIC DNA]</scope>
    <source>
        <tissue evidence="3">Whole body</tissue>
    </source>
</reference>
<keyword evidence="2" id="KW-0812">Transmembrane</keyword>
<evidence type="ECO:0000256" key="1">
    <source>
        <dbReference type="SAM" id="MobiDB-lite"/>
    </source>
</evidence>